<dbReference type="PIRSF" id="PIRSF000398">
    <property type="entry name" value="M_m6A_EcoRV"/>
    <property type="match status" value="1"/>
</dbReference>
<comment type="similarity">
    <text evidence="1 8">Belongs to the N(4)/N(6)-methyltransferase family.</text>
</comment>
<evidence type="ECO:0000256" key="6">
    <source>
        <dbReference type="ARBA" id="ARBA00047942"/>
    </source>
</evidence>
<feature type="binding site" evidence="7">
    <location>
        <position position="21"/>
    </location>
    <ligand>
        <name>S-adenosyl-L-methionine</name>
        <dbReference type="ChEBI" id="CHEBI:59789"/>
    </ligand>
</feature>
<dbReference type="GO" id="GO:0009307">
    <property type="term" value="P:DNA restriction-modification system"/>
    <property type="evidence" value="ECO:0007669"/>
    <property type="project" value="InterPro"/>
</dbReference>
<evidence type="ECO:0000256" key="2">
    <source>
        <dbReference type="ARBA" id="ARBA00011900"/>
    </source>
</evidence>
<feature type="binding site" evidence="7">
    <location>
        <position position="214"/>
    </location>
    <ligand>
        <name>S-adenosyl-L-methionine</name>
        <dbReference type="ChEBI" id="CHEBI:59789"/>
    </ligand>
</feature>
<evidence type="ECO:0000256" key="7">
    <source>
        <dbReference type="PIRSR" id="PIRSR000398-1"/>
    </source>
</evidence>
<sequence length="309" mass="36296">MLTENPHKTYYCPFLKWAGGKTRLIPKHIRSLLPDIDNIKRYYEPFVGSGALFFYLANSPSSIKTSYLSDINEELINTYKCIQYQVDDVILLLKEHEKLHNESANIYKINMHKNYNSKHKNLYYYDIRDKIYDTDVQRAARFIYLNRTCFNGLYRVNSRGKFNVPLGRYENPKICQEDLLRDASEALFGAEIQQADFTEVLNHANSVNDFVYFDPPYYPISKTSYFTAYSEHSFHEIKDREKDQEKLRDTCVQLANRGVKVMVSNSYCEFIKDIYSEVGLKIHTIQATRSINSNTENRGRISEYLITSY</sequence>
<proteinExistence type="inferred from homology"/>
<dbReference type="RefSeq" id="WP_039754806.1">
    <property type="nucleotide sequence ID" value="NZ_JTCM02000028.1"/>
</dbReference>
<comment type="caution">
    <text evidence="9">The sequence shown here is derived from an EMBL/GenBank/DDBJ whole genome shotgun (WGS) entry which is preliminary data.</text>
</comment>
<keyword evidence="5 8" id="KW-0949">S-adenosyl-L-methionine</keyword>
<dbReference type="EC" id="2.1.1.72" evidence="2 8"/>
<evidence type="ECO:0000256" key="4">
    <source>
        <dbReference type="ARBA" id="ARBA00022679"/>
    </source>
</evidence>
<dbReference type="GO" id="GO:0009007">
    <property type="term" value="F:site-specific DNA-methyltransferase (adenine-specific) activity"/>
    <property type="evidence" value="ECO:0007669"/>
    <property type="project" value="UniProtKB-UniRule"/>
</dbReference>
<dbReference type="InterPro" id="IPR012263">
    <property type="entry name" value="M_m6A_EcoRV"/>
</dbReference>
<reference evidence="9 10" key="1">
    <citation type="journal article" date="2015" name="Genome Announc.">
        <title>Draft Genome Sequence of Cyanobacterium Hassallia byssoidea Strain VB512170, Isolated from Monuments in India.</title>
        <authorList>
            <person name="Singh D."/>
            <person name="Chandrababunaidu M.M."/>
            <person name="Panda A."/>
            <person name="Sen D."/>
            <person name="Bhattacharyya S."/>
            <person name="Adhikary S.P."/>
            <person name="Tripathy S."/>
        </authorList>
    </citation>
    <scope>NUCLEOTIDE SEQUENCE [LARGE SCALE GENOMIC DNA]</scope>
    <source>
        <strain evidence="9 10">VB512170</strain>
    </source>
</reference>
<dbReference type="PANTHER" id="PTHR30481">
    <property type="entry name" value="DNA ADENINE METHYLASE"/>
    <property type="match status" value="1"/>
</dbReference>
<protein>
    <recommendedName>
        <fullName evidence="2 8">Site-specific DNA-methyltransferase (adenine-specific)</fullName>
        <ecNumber evidence="2 8">2.1.1.72</ecNumber>
    </recommendedName>
</protein>
<evidence type="ECO:0000256" key="1">
    <source>
        <dbReference type="ARBA" id="ARBA00006594"/>
    </source>
</evidence>
<dbReference type="InterPro" id="IPR029063">
    <property type="entry name" value="SAM-dependent_MTases_sf"/>
</dbReference>
<dbReference type="InterPro" id="IPR002052">
    <property type="entry name" value="DNA_methylase_N6_adenine_CS"/>
</dbReference>
<evidence type="ECO:0000313" key="9">
    <source>
        <dbReference type="EMBL" id="NEU73727.1"/>
    </source>
</evidence>
<comment type="catalytic activity">
    <reaction evidence="6 8">
        <text>a 2'-deoxyadenosine in DNA + S-adenosyl-L-methionine = an N(6)-methyl-2'-deoxyadenosine in DNA + S-adenosyl-L-homocysteine + H(+)</text>
        <dbReference type="Rhea" id="RHEA:15197"/>
        <dbReference type="Rhea" id="RHEA-COMP:12418"/>
        <dbReference type="Rhea" id="RHEA-COMP:12419"/>
        <dbReference type="ChEBI" id="CHEBI:15378"/>
        <dbReference type="ChEBI" id="CHEBI:57856"/>
        <dbReference type="ChEBI" id="CHEBI:59789"/>
        <dbReference type="ChEBI" id="CHEBI:90615"/>
        <dbReference type="ChEBI" id="CHEBI:90616"/>
        <dbReference type="EC" id="2.1.1.72"/>
    </reaction>
</comment>
<dbReference type="SUPFAM" id="SSF53335">
    <property type="entry name" value="S-adenosyl-L-methionine-dependent methyltransferases"/>
    <property type="match status" value="1"/>
</dbReference>
<dbReference type="PRINTS" id="PR00505">
    <property type="entry name" value="D12N6MTFRASE"/>
</dbReference>
<dbReference type="Gene3D" id="3.40.50.150">
    <property type="entry name" value="Vaccinia Virus protein VP39"/>
    <property type="match status" value="1"/>
</dbReference>
<dbReference type="Gene3D" id="1.10.1020.10">
    <property type="entry name" value="Adenine-specific Methyltransferase, Domain 2"/>
    <property type="match status" value="1"/>
</dbReference>
<feature type="binding site" evidence="7">
    <location>
        <position position="70"/>
    </location>
    <ligand>
        <name>S-adenosyl-L-methionine</name>
        <dbReference type="ChEBI" id="CHEBI:59789"/>
    </ligand>
</feature>
<dbReference type="AlphaFoldDB" id="A0A846H7Y9"/>
<organism evidence="9 10">
    <name type="scientific">Hassallia byssoidea VB512170</name>
    <dbReference type="NCBI Taxonomy" id="1304833"/>
    <lineage>
        <taxon>Bacteria</taxon>
        <taxon>Bacillati</taxon>
        <taxon>Cyanobacteriota</taxon>
        <taxon>Cyanophyceae</taxon>
        <taxon>Nostocales</taxon>
        <taxon>Tolypothrichaceae</taxon>
        <taxon>Hassallia</taxon>
    </lineage>
</organism>
<dbReference type="GO" id="GO:1904047">
    <property type="term" value="F:S-adenosyl-L-methionine binding"/>
    <property type="evidence" value="ECO:0007669"/>
    <property type="project" value="TreeGrafter"/>
</dbReference>
<dbReference type="Proteomes" id="UP000031549">
    <property type="component" value="Unassembled WGS sequence"/>
</dbReference>
<evidence type="ECO:0000256" key="8">
    <source>
        <dbReference type="RuleBase" id="RU361257"/>
    </source>
</evidence>
<dbReference type="Pfam" id="PF02086">
    <property type="entry name" value="MethyltransfD12"/>
    <property type="match status" value="1"/>
</dbReference>
<keyword evidence="3 8" id="KW-0489">Methyltransferase</keyword>
<dbReference type="PROSITE" id="PS00092">
    <property type="entry name" value="N6_MTASE"/>
    <property type="match status" value="1"/>
</dbReference>
<evidence type="ECO:0000256" key="5">
    <source>
        <dbReference type="ARBA" id="ARBA00022691"/>
    </source>
</evidence>
<feature type="binding site" evidence="7">
    <location>
        <position position="17"/>
    </location>
    <ligand>
        <name>S-adenosyl-L-methionine</name>
        <dbReference type="ChEBI" id="CHEBI:59789"/>
    </ligand>
</feature>
<dbReference type="GO" id="GO:0032259">
    <property type="term" value="P:methylation"/>
    <property type="evidence" value="ECO:0007669"/>
    <property type="project" value="UniProtKB-KW"/>
</dbReference>
<evidence type="ECO:0000256" key="3">
    <source>
        <dbReference type="ARBA" id="ARBA00022603"/>
    </source>
</evidence>
<dbReference type="GO" id="GO:0043565">
    <property type="term" value="F:sequence-specific DNA binding"/>
    <property type="evidence" value="ECO:0007669"/>
    <property type="project" value="TreeGrafter"/>
</dbReference>
<evidence type="ECO:0000313" key="10">
    <source>
        <dbReference type="Proteomes" id="UP000031549"/>
    </source>
</evidence>
<dbReference type="InterPro" id="IPR023095">
    <property type="entry name" value="Ade_MeTrfase_dom_2"/>
</dbReference>
<dbReference type="PANTHER" id="PTHR30481:SF3">
    <property type="entry name" value="DNA ADENINE METHYLASE"/>
    <property type="match status" value="1"/>
</dbReference>
<keyword evidence="10" id="KW-1185">Reference proteome</keyword>
<accession>A0A846H7Y9</accession>
<gene>
    <name evidence="9" type="ORF">PI95_014450</name>
</gene>
<dbReference type="InterPro" id="IPR012327">
    <property type="entry name" value="MeTrfase_D12"/>
</dbReference>
<dbReference type="NCBIfam" id="TIGR00571">
    <property type="entry name" value="dam"/>
    <property type="match status" value="1"/>
</dbReference>
<keyword evidence="4 8" id="KW-0808">Transferase</keyword>
<dbReference type="GO" id="GO:0006298">
    <property type="term" value="P:mismatch repair"/>
    <property type="evidence" value="ECO:0007669"/>
    <property type="project" value="TreeGrafter"/>
</dbReference>
<dbReference type="EMBL" id="JTCM02000028">
    <property type="protein sequence ID" value="NEU73727.1"/>
    <property type="molecule type" value="Genomic_DNA"/>
</dbReference>
<name>A0A846H7Y9_9CYAN</name>